<gene>
    <name evidence="4" type="ORF">LTRI10_LOCUS38547</name>
</gene>
<dbReference type="Pfam" id="PF07468">
    <property type="entry name" value="Agglutinin"/>
    <property type="match status" value="1"/>
</dbReference>
<sequence length="480" mass="52739">MALELPLGLPRSVVLKNKNNGKYLRYTNEDTEQHGLLQFTGEATIPTARFAIEPSTTNPAGLVHIRCASNNKYCLRSSQESLWIAAAADGIEEDQSKWSCTLFKPVLAADVDGGDALFIRFLHVQSNHYACLMSSGDSYANFLYAGWAEPNKDLLMDVCQVVDSESLLVLPRYVALKADNGKYLSADRTPLPFSGTDIGDPSVGFQVFPTPDGAVQIREKYSGHDYFVGFTNSVSPGSSMLTPADYDPSTVLWPVKVEDNIIALRCQGNNKFLRRDEVNGFADSLSATVSTISQESKIRVEEHVISREIYNVVFRLLDARIYDETVVVATKTSASNDTPNTVTHTVTLTHTETTASTWEASLGLNLGFNVSITAGIPFIEEAKVEISGEISGSYTWGKTNTTEDTLTNQYDAVVSPHSVAYVSLLATKGKCDVPFSYSVTDVGYDGKKTNYDRDDGIYTGMNSYNYQYQVTEKPLNPKIN</sequence>
<dbReference type="InterPro" id="IPR055267">
    <property type="entry name" value="Aerolysin-like_C"/>
</dbReference>
<organism evidence="4 5">
    <name type="scientific">Linum trigynum</name>
    <dbReference type="NCBI Taxonomy" id="586398"/>
    <lineage>
        <taxon>Eukaryota</taxon>
        <taxon>Viridiplantae</taxon>
        <taxon>Streptophyta</taxon>
        <taxon>Embryophyta</taxon>
        <taxon>Tracheophyta</taxon>
        <taxon>Spermatophyta</taxon>
        <taxon>Magnoliopsida</taxon>
        <taxon>eudicotyledons</taxon>
        <taxon>Gunneridae</taxon>
        <taxon>Pentapetalae</taxon>
        <taxon>rosids</taxon>
        <taxon>fabids</taxon>
        <taxon>Malpighiales</taxon>
        <taxon>Linaceae</taxon>
        <taxon>Linum</taxon>
    </lineage>
</organism>
<dbReference type="InterPro" id="IPR008998">
    <property type="entry name" value="Agglutinin"/>
</dbReference>
<dbReference type="Proteomes" id="UP001497516">
    <property type="component" value="Chromosome 6"/>
</dbReference>
<dbReference type="PANTHER" id="PTHR39244">
    <property type="entry name" value="NATTERIN-4"/>
    <property type="match status" value="1"/>
</dbReference>
<reference evidence="4 5" key="1">
    <citation type="submission" date="2024-04" db="EMBL/GenBank/DDBJ databases">
        <authorList>
            <person name="Fracassetti M."/>
        </authorList>
    </citation>
    <scope>NUCLEOTIDE SEQUENCE [LARGE SCALE GENOMIC DNA]</scope>
</reference>
<dbReference type="EMBL" id="OZ034819">
    <property type="protein sequence ID" value="CAL1398310.1"/>
    <property type="molecule type" value="Genomic_DNA"/>
</dbReference>
<dbReference type="InterPro" id="IPR036242">
    <property type="entry name" value="Agglutinin_dom_sf"/>
</dbReference>
<dbReference type="PANTHER" id="PTHR39244:SF5">
    <property type="entry name" value="NATTERIN-3-LIKE"/>
    <property type="match status" value="1"/>
</dbReference>
<dbReference type="Gene3D" id="2.170.15.10">
    <property type="entry name" value="Proaerolysin, chain A, domain 3"/>
    <property type="match status" value="1"/>
</dbReference>
<feature type="domain" description="Agglutinin" evidence="3">
    <location>
        <begin position="168"/>
        <end position="302"/>
    </location>
</feature>
<evidence type="ECO:0000313" key="5">
    <source>
        <dbReference type="Proteomes" id="UP001497516"/>
    </source>
</evidence>
<name>A0AAV2FJ94_9ROSI</name>
<evidence type="ECO:0000256" key="1">
    <source>
        <dbReference type="ARBA" id="ARBA00009831"/>
    </source>
</evidence>
<protein>
    <recommendedName>
        <fullName evidence="3">Agglutinin domain-containing protein</fullName>
    </recommendedName>
</protein>
<dbReference type="CDD" id="cd00257">
    <property type="entry name" value="beta-trefoil_FSCN-like"/>
    <property type="match status" value="1"/>
</dbReference>
<proteinExistence type="inferred from homology"/>
<dbReference type="SUPFAM" id="SSF50382">
    <property type="entry name" value="Agglutinin"/>
    <property type="match status" value="2"/>
</dbReference>
<evidence type="ECO:0000259" key="3">
    <source>
        <dbReference type="SMART" id="SM00791"/>
    </source>
</evidence>
<dbReference type="Pfam" id="PF01117">
    <property type="entry name" value="Aerolysin"/>
    <property type="match status" value="1"/>
</dbReference>
<dbReference type="AlphaFoldDB" id="A0AAV2FJ94"/>
<dbReference type="Gene3D" id="2.80.10.50">
    <property type="match status" value="2"/>
</dbReference>
<dbReference type="CDD" id="cd20216">
    <property type="entry name" value="PFM_HFR-2-like"/>
    <property type="match status" value="1"/>
</dbReference>
<dbReference type="SMART" id="SM00791">
    <property type="entry name" value="Agglutinin"/>
    <property type="match status" value="2"/>
</dbReference>
<keyword evidence="5" id="KW-1185">Reference proteome</keyword>
<evidence type="ECO:0000256" key="2">
    <source>
        <dbReference type="ARBA" id="ARBA00023157"/>
    </source>
</evidence>
<keyword evidence="2" id="KW-1015">Disulfide bond</keyword>
<accession>A0AAV2FJ94</accession>
<evidence type="ECO:0000313" key="4">
    <source>
        <dbReference type="EMBL" id="CAL1398310.1"/>
    </source>
</evidence>
<feature type="domain" description="Agglutinin" evidence="3">
    <location>
        <begin position="7"/>
        <end position="163"/>
    </location>
</feature>
<dbReference type="SUPFAM" id="SSF56973">
    <property type="entry name" value="Aerolisin/ETX pore-forming domain"/>
    <property type="match status" value="1"/>
</dbReference>
<comment type="similarity">
    <text evidence="1">Belongs to the aerolysin family.</text>
</comment>
<dbReference type="InterPro" id="IPR053237">
    <property type="entry name" value="Natterin_C"/>
</dbReference>